<dbReference type="GO" id="GO:2001070">
    <property type="term" value="F:starch binding"/>
    <property type="evidence" value="ECO:0007669"/>
    <property type="project" value="InterPro"/>
</dbReference>
<keyword evidence="2" id="KW-0624">Polysaccharide degradation</keyword>
<dbReference type="Pfam" id="PF00686">
    <property type="entry name" value="CBM_20"/>
    <property type="match status" value="1"/>
</dbReference>
<gene>
    <name evidence="5" type="ORF">LTR97_007245</name>
</gene>
<dbReference type="SMART" id="SM01065">
    <property type="entry name" value="CBM_2"/>
    <property type="match status" value="1"/>
</dbReference>
<protein>
    <recommendedName>
        <fullName evidence="4">CBM20 domain-containing protein</fullName>
    </recommendedName>
</protein>
<dbReference type="InterPro" id="IPR002044">
    <property type="entry name" value="CBM20"/>
</dbReference>
<evidence type="ECO:0000259" key="4">
    <source>
        <dbReference type="PROSITE" id="PS51166"/>
    </source>
</evidence>
<evidence type="ECO:0000313" key="6">
    <source>
        <dbReference type="Proteomes" id="UP001310594"/>
    </source>
</evidence>
<dbReference type="Proteomes" id="UP001310594">
    <property type="component" value="Unassembled WGS sequence"/>
</dbReference>
<accession>A0AAN7ZTP8</accession>
<evidence type="ECO:0000256" key="3">
    <source>
        <dbReference type="SAM" id="SignalP"/>
    </source>
</evidence>
<dbReference type="SUPFAM" id="SSF49452">
    <property type="entry name" value="Starch-binding domain-like"/>
    <property type="match status" value="1"/>
</dbReference>
<keyword evidence="3" id="KW-0732">Signal</keyword>
<dbReference type="PANTHER" id="PTHR15048:SF0">
    <property type="entry name" value="STARCH-BINDING DOMAIN-CONTAINING PROTEIN 1"/>
    <property type="match status" value="1"/>
</dbReference>
<evidence type="ECO:0000313" key="5">
    <source>
        <dbReference type="EMBL" id="KAK5698284.1"/>
    </source>
</evidence>
<feature type="chain" id="PRO_5042913935" description="CBM20 domain-containing protein" evidence="3">
    <location>
        <begin position="19"/>
        <end position="286"/>
    </location>
</feature>
<organism evidence="5 6">
    <name type="scientific">Elasticomyces elasticus</name>
    <dbReference type="NCBI Taxonomy" id="574655"/>
    <lineage>
        <taxon>Eukaryota</taxon>
        <taxon>Fungi</taxon>
        <taxon>Dikarya</taxon>
        <taxon>Ascomycota</taxon>
        <taxon>Pezizomycotina</taxon>
        <taxon>Dothideomycetes</taxon>
        <taxon>Dothideomycetidae</taxon>
        <taxon>Mycosphaerellales</taxon>
        <taxon>Teratosphaeriaceae</taxon>
        <taxon>Elasticomyces</taxon>
    </lineage>
</organism>
<dbReference type="Gene3D" id="2.60.40.10">
    <property type="entry name" value="Immunoglobulins"/>
    <property type="match status" value="1"/>
</dbReference>
<proteinExistence type="predicted"/>
<dbReference type="PROSITE" id="PS51166">
    <property type="entry name" value="CBM20"/>
    <property type="match status" value="1"/>
</dbReference>
<dbReference type="InterPro" id="IPR013783">
    <property type="entry name" value="Ig-like_fold"/>
</dbReference>
<dbReference type="EMBL" id="JAVRQU010000010">
    <property type="protein sequence ID" value="KAK5698284.1"/>
    <property type="molecule type" value="Genomic_DNA"/>
</dbReference>
<keyword evidence="1" id="KW-0119">Carbohydrate metabolism</keyword>
<feature type="signal peptide" evidence="3">
    <location>
        <begin position="1"/>
        <end position="18"/>
    </location>
</feature>
<dbReference type="InterPro" id="IPR013784">
    <property type="entry name" value="Carb-bd-like_fold"/>
</dbReference>
<evidence type="ECO:0000256" key="1">
    <source>
        <dbReference type="ARBA" id="ARBA00023277"/>
    </source>
</evidence>
<sequence>MKAAHALSLLASITAATAESWAVSYLSTTQPGASTSDYSIALKVRSPSGCGYYDAYCQAEWSNSDDAPFGQWIECEHNSTDQYQDDSGKTAFQLYSDFTAGDFELNLQQNYTRCSGCYETADAAEPFHVSSAIRGYTCDGDSCATASNFTSFDVPVGKSNPLNCSAPVTISFPVLERTVWGDNIFVVGNISKLGNWDPYNAVALIATSYTDANNLWTGAYTTDSTGTLGDIQIDSGTTFEYKYIEWFKNGTLYWECGENRVYTVIDDRTNQATVGDNPDVFRCGNH</sequence>
<feature type="domain" description="CBM20" evidence="4">
    <location>
        <begin position="162"/>
        <end position="283"/>
    </location>
</feature>
<dbReference type="PANTHER" id="PTHR15048">
    <property type="entry name" value="STARCH-BINDING DOMAIN-CONTAINING PROTEIN 1"/>
    <property type="match status" value="1"/>
</dbReference>
<dbReference type="AlphaFoldDB" id="A0AAN7ZTP8"/>
<reference evidence="5" key="1">
    <citation type="submission" date="2023-08" db="EMBL/GenBank/DDBJ databases">
        <title>Black Yeasts Isolated from many extreme environments.</title>
        <authorList>
            <person name="Coleine C."/>
            <person name="Stajich J.E."/>
            <person name="Selbmann L."/>
        </authorList>
    </citation>
    <scope>NUCLEOTIDE SEQUENCE</scope>
    <source>
        <strain evidence="5">CCFEE 5810</strain>
    </source>
</reference>
<dbReference type="GO" id="GO:0000272">
    <property type="term" value="P:polysaccharide catabolic process"/>
    <property type="evidence" value="ECO:0007669"/>
    <property type="project" value="UniProtKB-KW"/>
</dbReference>
<name>A0AAN7ZTP8_9PEZI</name>
<evidence type="ECO:0000256" key="2">
    <source>
        <dbReference type="ARBA" id="ARBA00023326"/>
    </source>
</evidence>
<comment type="caution">
    <text evidence="5">The sequence shown here is derived from an EMBL/GenBank/DDBJ whole genome shotgun (WGS) entry which is preliminary data.</text>
</comment>
<dbReference type="GO" id="GO:0016020">
    <property type="term" value="C:membrane"/>
    <property type="evidence" value="ECO:0007669"/>
    <property type="project" value="TreeGrafter"/>
</dbReference>